<dbReference type="EMBL" id="JANIEK010000031">
    <property type="protein sequence ID" value="MCT4795658.1"/>
    <property type="molecule type" value="Genomic_DNA"/>
</dbReference>
<name>A0ABT2KZ17_9BACL</name>
<evidence type="ECO:0000313" key="2">
    <source>
        <dbReference type="EMBL" id="MCT4795658.1"/>
    </source>
</evidence>
<feature type="transmembrane region" description="Helical" evidence="1">
    <location>
        <begin position="32"/>
        <end position="47"/>
    </location>
</feature>
<proteinExistence type="predicted"/>
<organism evidence="2 3">
    <name type="scientific">Exiguobacterium alkaliphilum</name>
    <dbReference type="NCBI Taxonomy" id="1428684"/>
    <lineage>
        <taxon>Bacteria</taxon>
        <taxon>Bacillati</taxon>
        <taxon>Bacillota</taxon>
        <taxon>Bacilli</taxon>
        <taxon>Bacillales</taxon>
        <taxon>Bacillales Family XII. Incertae Sedis</taxon>
        <taxon>Exiguobacterium</taxon>
    </lineage>
</organism>
<dbReference type="Proteomes" id="UP001206821">
    <property type="component" value="Unassembled WGS sequence"/>
</dbReference>
<keyword evidence="3" id="KW-1185">Reference proteome</keyword>
<keyword evidence="1" id="KW-0812">Transmembrane</keyword>
<accession>A0ABT2KZ17</accession>
<protein>
    <submittedName>
        <fullName evidence="2">Uncharacterized protein</fullName>
    </submittedName>
</protein>
<comment type="caution">
    <text evidence="2">The sequence shown here is derived from an EMBL/GenBank/DDBJ whole genome shotgun (WGS) entry which is preliminary data.</text>
</comment>
<keyword evidence="1" id="KW-0472">Membrane</keyword>
<dbReference type="RefSeq" id="WP_034806550.1">
    <property type="nucleotide sequence ID" value="NZ_CP073101.1"/>
</dbReference>
<reference evidence="2 3" key="1">
    <citation type="submission" date="2022-07" db="EMBL/GenBank/DDBJ databases">
        <title>Genomic and pangenome structural analysis of the polyextremophile Exiguobacterium.</title>
        <authorList>
            <person name="Shen L."/>
        </authorList>
    </citation>
    <scope>NUCLEOTIDE SEQUENCE [LARGE SCALE GENOMIC DNA]</scope>
    <source>
        <strain evidence="2 3">12_1</strain>
    </source>
</reference>
<sequence>MNRSYVLVLLSVFVLFFLQLYAGEAPYTLPLSIVLVVLIVGATLLQLRRKPNR</sequence>
<gene>
    <name evidence="2" type="ORF">NQG31_08875</name>
</gene>
<evidence type="ECO:0000313" key="3">
    <source>
        <dbReference type="Proteomes" id="UP001206821"/>
    </source>
</evidence>
<evidence type="ECO:0000256" key="1">
    <source>
        <dbReference type="SAM" id="Phobius"/>
    </source>
</evidence>
<keyword evidence="1" id="KW-1133">Transmembrane helix</keyword>